<evidence type="ECO:0000313" key="2">
    <source>
        <dbReference type="Proteomes" id="UP001054837"/>
    </source>
</evidence>
<keyword evidence="2" id="KW-1185">Reference proteome</keyword>
<proteinExistence type="predicted"/>
<accession>A0AAV4SMB4</accession>
<dbReference type="Proteomes" id="UP001054837">
    <property type="component" value="Unassembled WGS sequence"/>
</dbReference>
<organism evidence="1 2">
    <name type="scientific">Caerostris darwini</name>
    <dbReference type="NCBI Taxonomy" id="1538125"/>
    <lineage>
        <taxon>Eukaryota</taxon>
        <taxon>Metazoa</taxon>
        <taxon>Ecdysozoa</taxon>
        <taxon>Arthropoda</taxon>
        <taxon>Chelicerata</taxon>
        <taxon>Arachnida</taxon>
        <taxon>Araneae</taxon>
        <taxon>Araneomorphae</taxon>
        <taxon>Entelegynae</taxon>
        <taxon>Araneoidea</taxon>
        <taxon>Araneidae</taxon>
        <taxon>Caerostris</taxon>
    </lineage>
</organism>
<dbReference type="AlphaFoldDB" id="A0AAV4SMB4"/>
<sequence length="125" mass="14510">MDSGKRKKGKEEYAIKTAQPGGTWRAAAFRIYVCHTSETVAANNRQRVSICERRSAAATYWWNKCRRGLPEFFHWKLMIHSKHKRIAFLEGKTARRQELSAQWTILYFPLHHLSPLACLLLLPGL</sequence>
<gene>
    <name evidence="1" type="ORF">CDAR_35431</name>
</gene>
<reference evidence="1 2" key="1">
    <citation type="submission" date="2021-06" db="EMBL/GenBank/DDBJ databases">
        <title>Caerostris darwini draft genome.</title>
        <authorList>
            <person name="Kono N."/>
            <person name="Arakawa K."/>
        </authorList>
    </citation>
    <scope>NUCLEOTIDE SEQUENCE [LARGE SCALE GENOMIC DNA]</scope>
</reference>
<evidence type="ECO:0000313" key="1">
    <source>
        <dbReference type="EMBL" id="GIY34386.1"/>
    </source>
</evidence>
<protein>
    <submittedName>
        <fullName evidence="1">Uncharacterized protein</fullName>
    </submittedName>
</protein>
<name>A0AAV4SMB4_9ARAC</name>
<dbReference type="EMBL" id="BPLQ01008057">
    <property type="protein sequence ID" value="GIY34386.1"/>
    <property type="molecule type" value="Genomic_DNA"/>
</dbReference>
<comment type="caution">
    <text evidence="1">The sequence shown here is derived from an EMBL/GenBank/DDBJ whole genome shotgun (WGS) entry which is preliminary data.</text>
</comment>